<dbReference type="STRING" id="1307839.L21SP5_03838"/>
<keyword evidence="1" id="KW-0812">Transmembrane</keyword>
<dbReference type="Proteomes" id="UP000064893">
    <property type="component" value="Chromosome"/>
</dbReference>
<reference evidence="2 3" key="1">
    <citation type="submission" date="2015-11" db="EMBL/GenBank/DDBJ databases">
        <title>Description and complete genome sequence of a novel strain predominating in hypersaline microbial mats and representing a new family of the Bacteriodetes phylum.</title>
        <authorList>
            <person name="Spring S."/>
            <person name="Bunk B."/>
            <person name="Sproer C."/>
            <person name="Klenk H.-P."/>
        </authorList>
    </citation>
    <scope>NUCLEOTIDE SEQUENCE [LARGE SCALE GENOMIC DNA]</scope>
    <source>
        <strain evidence="2 3">L21-Spi-D4</strain>
    </source>
</reference>
<proteinExistence type="predicted"/>
<gene>
    <name evidence="2" type="ORF">L21SP5_03838</name>
</gene>
<evidence type="ECO:0008006" key="4">
    <source>
        <dbReference type="Google" id="ProtNLM"/>
    </source>
</evidence>
<dbReference type="Pfam" id="PF13795">
    <property type="entry name" value="HupE_UreJ_2"/>
    <property type="match status" value="1"/>
</dbReference>
<dbReference type="InterPro" id="IPR032809">
    <property type="entry name" value="Put_HupE_UreJ"/>
</dbReference>
<feature type="transmembrane region" description="Helical" evidence="1">
    <location>
        <begin position="65"/>
        <end position="88"/>
    </location>
</feature>
<name>A0A0S2I587_9BACT</name>
<keyword evidence="3" id="KW-1185">Reference proteome</keyword>
<keyword evidence="1" id="KW-1133">Transmembrane helix</keyword>
<dbReference type="EMBL" id="CP013118">
    <property type="protein sequence ID" value="ALO17431.1"/>
    <property type="molecule type" value="Genomic_DNA"/>
</dbReference>
<dbReference type="AlphaFoldDB" id="A0A0S2I587"/>
<feature type="transmembrane region" description="Helical" evidence="1">
    <location>
        <begin position="94"/>
        <end position="113"/>
    </location>
</feature>
<dbReference type="KEGG" id="blq:L21SP5_03838"/>
<sequence length="212" mass="23892">MTKLRVLSMRKFTILQPENKSFNYKMFDTYFILGLEHIANLKGYDHIIFLITLCAVYKIREWKPLLILVTAFTIGHSLTLALATLDYLNVNSTLIEILIPVTILISAIINIIYPTQRKLMPAKYLLALFFGLIHGLGFSNYLSVLLSEENSLVLPLFGFNTGVEAGQILIVASLLLLSFLVLRITSIKLRDWIFLLSGAGIGTSIIMIIDRI</sequence>
<evidence type="ECO:0000256" key="1">
    <source>
        <dbReference type="SAM" id="Phobius"/>
    </source>
</evidence>
<protein>
    <recommendedName>
        <fullName evidence="4">HupE / UreJ protein</fullName>
    </recommendedName>
</protein>
<evidence type="ECO:0000313" key="2">
    <source>
        <dbReference type="EMBL" id="ALO17431.1"/>
    </source>
</evidence>
<feature type="transmembrane region" description="Helical" evidence="1">
    <location>
        <begin position="192"/>
        <end position="209"/>
    </location>
</feature>
<accession>A0A0S2I587</accession>
<keyword evidence="1" id="KW-0472">Membrane</keyword>
<feature type="transmembrane region" description="Helical" evidence="1">
    <location>
        <begin position="125"/>
        <end position="146"/>
    </location>
</feature>
<organism evidence="2 3">
    <name type="scientific">Salinivirga cyanobacteriivorans</name>
    <dbReference type="NCBI Taxonomy" id="1307839"/>
    <lineage>
        <taxon>Bacteria</taxon>
        <taxon>Pseudomonadati</taxon>
        <taxon>Bacteroidota</taxon>
        <taxon>Bacteroidia</taxon>
        <taxon>Bacteroidales</taxon>
        <taxon>Salinivirgaceae</taxon>
        <taxon>Salinivirga</taxon>
    </lineage>
</organism>
<feature type="transmembrane region" description="Helical" evidence="1">
    <location>
        <begin position="166"/>
        <end position="185"/>
    </location>
</feature>
<evidence type="ECO:0000313" key="3">
    <source>
        <dbReference type="Proteomes" id="UP000064893"/>
    </source>
</evidence>